<dbReference type="SUPFAM" id="SSF52540">
    <property type="entry name" value="P-loop containing nucleoside triphosphate hydrolases"/>
    <property type="match status" value="1"/>
</dbReference>
<evidence type="ECO:0000256" key="1">
    <source>
        <dbReference type="ARBA" id="ARBA00006828"/>
    </source>
</evidence>
<dbReference type="Ensembl" id="ENSCCRT00015113607.1">
    <property type="protein sequence ID" value="ENSCCRP00015110119.1"/>
    <property type="gene ID" value="ENSCCRG00015043672.1"/>
</dbReference>
<dbReference type="PROSITE" id="PS51717">
    <property type="entry name" value="G_VLIG"/>
    <property type="match status" value="1"/>
</dbReference>
<dbReference type="Pfam" id="PF25974">
    <property type="entry name" value="URGCP_9th"/>
    <property type="match status" value="1"/>
</dbReference>
<evidence type="ECO:0000256" key="2">
    <source>
        <dbReference type="SAM" id="Coils"/>
    </source>
</evidence>
<dbReference type="Pfam" id="PF25683">
    <property type="entry name" value="URGCP_GTPase"/>
    <property type="match status" value="1"/>
</dbReference>
<dbReference type="Pfam" id="PF25496">
    <property type="entry name" value="URGCP"/>
    <property type="match status" value="1"/>
</dbReference>
<dbReference type="InterPro" id="IPR030383">
    <property type="entry name" value="G_VLIG_dom"/>
</dbReference>
<keyword evidence="2" id="KW-0175">Coiled coil</keyword>
<dbReference type="Gene3D" id="3.40.50.300">
    <property type="entry name" value="P-loop containing nucleotide triphosphate hydrolases"/>
    <property type="match status" value="1"/>
</dbReference>
<dbReference type="PANTHER" id="PTHR14819">
    <property type="entry name" value="GTP-BINDING"/>
    <property type="match status" value="1"/>
</dbReference>
<organism evidence="4 5">
    <name type="scientific">Cyprinus carpio</name>
    <name type="common">Common carp</name>
    <dbReference type="NCBI Taxonomy" id="7962"/>
    <lineage>
        <taxon>Eukaryota</taxon>
        <taxon>Metazoa</taxon>
        <taxon>Chordata</taxon>
        <taxon>Craniata</taxon>
        <taxon>Vertebrata</taxon>
        <taxon>Euteleostomi</taxon>
        <taxon>Actinopterygii</taxon>
        <taxon>Neopterygii</taxon>
        <taxon>Teleostei</taxon>
        <taxon>Ostariophysi</taxon>
        <taxon>Cypriniformes</taxon>
        <taxon>Cyprinidae</taxon>
        <taxon>Cyprininae</taxon>
        <taxon>Cyprinus</taxon>
    </lineage>
</organism>
<feature type="domain" description="VLIG-type G" evidence="3">
    <location>
        <begin position="532"/>
        <end position="777"/>
    </location>
</feature>
<dbReference type="Proteomes" id="UP000694700">
    <property type="component" value="Unplaced"/>
</dbReference>
<dbReference type="GO" id="GO:0005525">
    <property type="term" value="F:GTP binding"/>
    <property type="evidence" value="ECO:0007669"/>
    <property type="project" value="InterPro"/>
</dbReference>
<sequence length="1410" mass="162652">MGLHGHLRDKLTLKSVLELGKFSDDDQTAHSFTSLLWLFLRKLMMVNSSARSIKCASKGNSEKCEEKSINMIEESTDFNDNQESINPLDLITALFHCADPFLQQEMALKMSMCQFAVPLLLPNCDTKECTLMLWALRDITKQFRFHGLEENSIVLTDLPLISFVRLGKNPNLSKSEFLNKILSSKQQNYDTFVHRKLENGNIQKKICNGLVEMSWYLPRGEKKIDIFKEPVAMANLRGNISDFEVQFAFLSQTSSAVFLFCDDLDSNQTFLNSLQLSSKLVLICTTNDHTSRDNLKQRLAQMKLKTYSVILKDGKMNDAEFVAKLKKTVAEIVASSIKLSLETMSMIATDLGIQVDENNTIWKPWKEISKLEKEMCRLKKNLRMEQGNHRMNKAIHQFISGCCSNEQLYFLKWMKITLDSLTRKHLSRLQEQYRDACQNPKEDKERLRELDNQIASSSLGIQHFMRELSQLYESAHFQGNWNHSSLKKLPELCAQLMLNGFPLELIDGDASNIPLRWIGNVLSALNKLTTPHNRIRVVTVLGVQSSGKSTLLNTMFGVQFAVSSGRCTRGAFMLLIGVSEEFRSELLCDYILIIDTEGLKSLELAKLADSYEHDNELATLVVGLSDITIVNISMENATEMKDTLQIVVHAFLRMKEIGKRPCCHFVHQNTAEVAVHEKKARERKMFLQQLDEMTQAAAKMEKRGNKKKFTDILEYKIDGNNWYIPGLWLGTPPMAPVNTGYSEEVNKFKGGILDILKKTKLPAQDFMAFAEWIRSLWKAVQFENFIFSFRNSLVAEAYSKLCAEFNTWEWAFKKHMIDWYTKSETKISNMGVITEQSETKVNLDRVLVALKCEADNELEKEEKKLLDTIQQYFENELEHAHLVENHKEDFLNSARGLRREAEMDIRIKLENAILIQKGIEKVEEIKQKQRDTLRDKVLGLIKVCRNRTHILSETELNKEFEKIWNDILKENSFTALPSLDQCGTRPFFAVTEPKSDYNSADIQELLCFIDKNLESCKEPEINPEIEAALKIHICGNAARAFQKMHDDYIERTDPLKSLEQFKDQWLADFKDLYHQRDQCQNKAEMCTMKCFAPAVMEYIQKHLGPDIVDEMLSGERGLDFSTRSFFQFSLLKKLLWDDDFTNILEYVHNYETYVTEWISEKITEHFSKKGALLKLEIKHLNAIIKKLKEAAESAQSKANICNNISSFVTYVCRSLNKELVIPSDALNASLALNNSNPSEFIDCFKSSIEKMHKRLEDQLRDEKNVKHKLTKLSVNKPQQVLFSRVFGCGKKCPFCCAPCEAGIGNYSWIETNTLVPDICSSLVASEMSFRCKDTGYQWHPNKEYRQIYPDWRIQPDTSIEATDFWKYIFSKYNMKFAERYRLKPADIPADWYRISKYQANKSLEDTFKTK</sequence>
<reference evidence="4" key="1">
    <citation type="submission" date="2025-08" db="UniProtKB">
        <authorList>
            <consortium name="Ensembl"/>
        </authorList>
    </citation>
    <scope>IDENTIFICATION</scope>
</reference>
<evidence type="ECO:0000313" key="4">
    <source>
        <dbReference type="Ensembl" id="ENSCCRP00015110119.1"/>
    </source>
</evidence>
<dbReference type="PANTHER" id="PTHR14819:SF9">
    <property type="entry name" value="UP-REGULATOR OF CELL PROLIFERATION-LIKE"/>
    <property type="match status" value="1"/>
</dbReference>
<dbReference type="InterPro" id="IPR027417">
    <property type="entry name" value="P-loop_NTPase"/>
</dbReference>
<protein>
    <submittedName>
        <fullName evidence="4">Si:dkey-204a24.11</fullName>
    </submittedName>
</protein>
<proteinExistence type="inferred from homology"/>
<evidence type="ECO:0000313" key="5">
    <source>
        <dbReference type="Proteomes" id="UP000694700"/>
    </source>
</evidence>
<dbReference type="InterPro" id="IPR052986">
    <property type="entry name" value="VLIG_GTPase"/>
</dbReference>
<dbReference type="InterPro" id="IPR058641">
    <property type="entry name" value="GVIN1_dom"/>
</dbReference>
<name>A0A8C2AUA5_CYPCA</name>
<comment type="similarity">
    <text evidence="1">Belongs to the TRAFAC class dynamin-like GTPase superfamily. Very large inducible GTPase (VLIG) family.</text>
</comment>
<evidence type="ECO:0000259" key="3">
    <source>
        <dbReference type="PROSITE" id="PS51717"/>
    </source>
</evidence>
<accession>A0A8C2AUA5</accession>
<feature type="coiled-coil region" evidence="2">
    <location>
        <begin position="1245"/>
        <end position="1272"/>
    </location>
</feature>
<dbReference type="InterPro" id="IPR057365">
    <property type="entry name" value="URGCP"/>
</dbReference>